<evidence type="ECO:0000259" key="1">
    <source>
        <dbReference type="PROSITE" id="PS51782"/>
    </source>
</evidence>
<feature type="domain" description="LysM" evidence="1">
    <location>
        <begin position="27"/>
        <end position="80"/>
    </location>
</feature>
<gene>
    <name evidence="2" type="ORF">B9G79_02370</name>
</gene>
<sequence>MRHIGQYLFICIFFLTSTVRAGESDVRVYVVKKGDSLSLIADRIKGGHTYGKNQNLAKILALNPRVRSEQRIYIGESIFIPAGSENFTATDHLPAAAPSPSTEEQIFSPPIPKQVQISTEEVPHHFELSAGYDFTTLEAQDATTTATAQLYTKQEIELGAKWSQQWDENFKTHMGIFLRNLEFMPSTNSTKVLLKPSQNLMRITLAGQNQISDRFTLLYDAGYGQELFIQGLSTTDITVDSLPLVKAHLGFSYDVMVKGSTALGLSAQAGYLGSATADTYSVENGTTYGGALFIRRLKNANLFNLEIGVRQRSQNTSLVDISEQTVFGRLIWGFELFKEEK</sequence>
<evidence type="ECO:0000313" key="2">
    <source>
        <dbReference type="EMBL" id="ASD62490.1"/>
    </source>
</evidence>
<evidence type="ECO:0000313" key="3">
    <source>
        <dbReference type="Proteomes" id="UP000197003"/>
    </source>
</evidence>
<accession>A0A1Z3N4T9</accession>
<dbReference type="PROSITE" id="PS51782">
    <property type="entry name" value="LYSM"/>
    <property type="match status" value="1"/>
</dbReference>
<proteinExistence type="predicted"/>
<dbReference type="CDD" id="cd00118">
    <property type="entry name" value="LysM"/>
    <property type="match status" value="1"/>
</dbReference>
<dbReference type="InterPro" id="IPR018392">
    <property type="entry name" value="LysM"/>
</dbReference>
<protein>
    <recommendedName>
        <fullName evidence="1">LysM domain-containing protein</fullName>
    </recommendedName>
</protein>
<dbReference type="AlphaFoldDB" id="A0A1Z3N4T9"/>
<name>A0A1Z3N4T9_BDEBC</name>
<dbReference type="Gene3D" id="3.10.350.10">
    <property type="entry name" value="LysM domain"/>
    <property type="match status" value="1"/>
</dbReference>
<organism evidence="2 3">
    <name type="scientific">Bdellovibrio bacteriovorus</name>
    <dbReference type="NCBI Taxonomy" id="959"/>
    <lineage>
        <taxon>Bacteria</taxon>
        <taxon>Pseudomonadati</taxon>
        <taxon>Bdellovibrionota</taxon>
        <taxon>Bdellovibrionia</taxon>
        <taxon>Bdellovibrionales</taxon>
        <taxon>Pseudobdellovibrionaceae</taxon>
        <taxon>Bdellovibrio</taxon>
    </lineage>
</organism>
<dbReference type="InterPro" id="IPR036779">
    <property type="entry name" value="LysM_dom_sf"/>
</dbReference>
<reference evidence="2 3" key="1">
    <citation type="submission" date="2017-04" db="EMBL/GenBank/DDBJ databases">
        <title>Whole genome sequence of Bdellovibrio bacteriovorus strain SSB218315.</title>
        <authorList>
            <person name="Oyedara O."/>
            <person name="Rodriguez-Perez M.A."/>
        </authorList>
    </citation>
    <scope>NUCLEOTIDE SEQUENCE [LARGE SCALE GENOMIC DNA]</scope>
    <source>
        <strain evidence="2 3">SSB218315</strain>
    </source>
</reference>
<dbReference type="OrthoDB" id="9800780at2"/>
<dbReference type="Proteomes" id="UP000197003">
    <property type="component" value="Chromosome"/>
</dbReference>
<dbReference type="SMART" id="SM00257">
    <property type="entry name" value="LysM"/>
    <property type="match status" value="1"/>
</dbReference>
<dbReference type="Pfam" id="PF01476">
    <property type="entry name" value="LysM"/>
    <property type="match status" value="1"/>
</dbReference>
<dbReference type="SUPFAM" id="SSF54106">
    <property type="entry name" value="LysM domain"/>
    <property type="match status" value="1"/>
</dbReference>
<dbReference type="EMBL" id="CP020946">
    <property type="protein sequence ID" value="ASD62490.1"/>
    <property type="molecule type" value="Genomic_DNA"/>
</dbReference>
<dbReference type="RefSeq" id="WP_088564127.1">
    <property type="nucleotide sequence ID" value="NZ_CP020946.1"/>
</dbReference>